<feature type="domain" description="MYND-type" evidence="8">
    <location>
        <begin position="166"/>
        <end position="202"/>
    </location>
</feature>
<keyword evidence="6" id="KW-1133">Transmembrane helix</keyword>
<dbReference type="GO" id="GO:0005737">
    <property type="term" value="C:cytoplasm"/>
    <property type="evidence" value="ECO:0007669"/>
    <property type="project" value="UniProtKB-ARBA"/>
</dbReference>
<reference evidence="9 10" key="1">
    <citation type="journal article" date="2017" name="Gigascience">
        <title>Genome sequence of the small brown planthopper, Laodelphax striatellus.</title>
        <authorList>
            <person name="Zhu J."/>
            <person name="Jiang F."/>
            <person name="Wang X."/>
            <person name="Yang P."/>
            <person name="Bao Y."/>
            <person name="Zhao W."/>
            <person name="Wang W."/>
            <person name="Lu H."/>
            <person name="Wang Q."/>
            <person name="Cui N."/>
            <person name="Li J."/>
            <person name="Chen X."/>
            <person name="Luo L."/>
            <person name="Yu J."/>
            <person name="Kang L."/>
            <person name="Cui F."/>
        </authorList>
    </citation>
    <scope>NUCLEOTIDE SEQUENCE [LARGE SCALE GENOMIC DNA]</scope>
    <source>
        <strain evidence="9">Lst14</strain>
    </source>
</reference>
<dbReference type="STRING" id="195883.A0A482X9R2"/>
<feature type="compositionally biased region" description="Polar residues" evidence="5">
    <location>
        <begin position="285"/>
        <end position="304"/>
    </location>
</feature>
<keyword evidence="10" id="KW-1185">Reference proteome</keyword>
<sequence>MENTIVGQWCVREMKSRTDEGALWLLEPDWSIPVCDCVCWQAPTALLLLLLLLLMLLLLRLRNNGRFPAPNLPAFYDMYRAQTPNGEFSDGRMSEQSISLSDNRRVHGGQVHWTQPKKTYKLRKTSGNVEDYLTAFMTRLKFARSKNYQQSGEKPVIADEFTKGNCETCGVLSNAYCNRCSKVFYCSLRCQASHWAEHRLVCRTPEAQGLGRPAAENMQSRPSPKKTSPPNYNQKEQQCDTESNASNTSSGSRKTVVDNNDRKSDSSERSSYSENNNNAWKTHPETTPASASTKAQQPSKSKVEITATTAVESKVHEKKRVVAGMVKNVFVASADSSTAFWVILQDDEPGLDDLGNELNKRINDSSPGLKSAVVGEWCCKKYDGNWTRARIVTAAPLTIIYVDYGNMEPATLDQLKMLPADLAAQLPPFAINVCLGNGLSPADAQTEFPLRFLSEDGSEKWPVEKVYDNGYKSIELAPDVENLEIQLSAILSATCIFATVSETEQVKMEKIKFVQMIYEMQEIAENLPLLKNPKEKQVCCSKCSDGIWYRGEILQVMNGVCKLRFVDYGDYDTVESNEIHEIKPEWLEIPVQGLHMNLYNLRIAPDTSVKDCEAAVGRLFDQTVIAKIKNRNPLHVELYTEDGKSVNEDLLATPFFVEEFH</sequence>
<organism evidence="9 10">
    <name type="scientific">Laodelphax striatellus</name>
    <name type="common">Small brown planthopper</name>
    <name type="synonym">Delphax striatella</name>
    <dbReference type="NCBI Taxonomy" id="195883"/>
    <lineage>
        <taxon>Eukaryota</taxon>
        <taxon>Metazoa</taxon>
        <taxon>Ecdysozoa</taxon>
        <taxon>Arthropoda</taxon>
        <taxon>Hexapoda</taxon>
        <taxon>Insecta</taxon>
        <taxon>Pterygota</taxon>
        <taxon>Neoptera</taxon>
        <taxon>Paraneoptera</taxon>
        <taxon>Hemiptera</taxon>
        <taxon>Auchenorrhyncha</taxon>
        <taxon>Fulgoroidea</taxon>
        <taxon>Delphacidae</taxon>
        <taxon>Criomorphinae</taxon>
        <taxon>Laodelphax</taxon>
    </lineage>
</organism>
<evidence type="ECO:0000256" key="4">
    <source>
        <dbReference type="PROSITE-ProRule" id="PRU00134"/>
    </source>
</evidence>
<keyword evidence="6" id="KW-0472">Membrane</keyword>
<dbReference type="Gene3D" id="2.30.30.140">
    <property type="match status" value="2"/>
</dbReference>
<feature type="compositionally biased region" description="Basic and acidic residues" evidence="5">
    <location>
        <begin position="255"/>
        <end position="268"/>
    </location>
</feature>
<evidence type="ECO:0000256" key="5">
    <source>
        <dbReference type="SAM" id="MobiDB-lite"/>
    </source>
</evidence>
<dbReference type="PROSITE" id="PS50304">
    <property type="entry name" value="TUDOR"/>
    <property type="match status" value="2"/>
</dbReference>
<dbReference type="SMART" id="SM00333">
    <property type="entry name" value="TUDOR"/>
    <property type="match status" value="2"/>
</dbReference>
<feature type="region of interest" description="Disordered" evidence="5">
    <location>
        <begin position="211"/>
        <end position="304"/>
    </location>
</feature>
<evidence type="ECO:0000313" key="10">
    <source>
        <dbReference type="Proteomes" id="UP000291343"/>
    </source>
</evidence>
<dbReference type="SUPFAM" id="SSF144232">
    <property type="entry name" value="HIT/MYND zinc finger-like"/>
    <property type="match status" value="1"/>
</dbReference>
<feature type="compositionally biased region" description="Low complexity" evidence="5">
    <location>
        <begin position="269"/>
        <end position="278"/>
    </location>
</feature>
<evidence type="ECO:0000313" key="9">
    <source>
        <dbReference type="EMBL" id="RZF42041.1"/>
    </source>
</evidence>
<keyword evidence="3" id="KW-0862">Zinc</keyword>
<gene>
    <name evidence="9" type="ORF">LSTR_LSTR006634</name>
</gene>
<keyword evidence="2 4" id="KW-0863">Zinc-finger</keyword>
<evidence type="ECO:0000256" key="6">
    <source>
        <dbReference type="SAM" id="Phobius"/>
    </source>
</evidence>
<dbReference type="PANTHER" id="PTHR16442:SF1">
    <property type="entry name" value="RING FINGER PROTEIN 17"/>
    <property type="match status" value="1"/>
</dbReference>
<feature type="compositionally biased region" description="Polar residues" evidence="5">
    <location>
        <begin position="217"/>
        <end position="253"/>
    </location>
</feature>
<dbReference type="SMR" id="A0A482X9R2"/>
<dbReference type="Proteomes" id="UP000291343">
    <property type="component" value="Unassembled WGS sequence"/>
</dbReference>
<dbReference type="PROSITE" id="PS50865">
    <property type="entry name" value="ZF_MYND_2"/>
    <property type="match status" value="1"/>
</dbReference>
<evidence type="ECO:0000256" key="2">
    <source>
        <dbReference type="ARBA" id="ARBA00022771"/>
    </source>
</evidence>
<dbReference type="Gene3D" id="6.10.140.2220">
    <property type="match status" value="1"/>
</dbReference>
<feature type="domain" description="Tudor" evidence="7">
    <location>
        <begin position="371"/>
        <end position="425"/>
    </location>
</feature>
<dbReference type="EMBL" id="QKKF02015641">
    <property type="protein sequence ID" value="RZF42041.1"/>
    <property type="molecule type" value="Genomic_DNA"/>
</dbReference>
<protein>
    <recommendedName>
        <fullName evidence="11">Tudor domain-containing protein 1</fullName>
    </recommendedName>
</protein>
<evidence type="ECO:0000259" key="7">
    <source>
        <dbReference type="PROSITE" id="PS50304"/>
    </source>
</evidence>
<dbReference type="Pfam" id="PF01753">
    <property type="entry name" value="zf-MYND"/>
    <property type="match status" value="1"/>
</dbReference>
<keyword evidence="1" id="KW-0479">Metal-binding</keyword>
<comment type="caution">
    <text evidence="9">The sequence shown here is derived from an EMBL/GenBank/DDBJ whole genome shotgun (WGS) entry which is preliminary data.</text>
</comment>
<dbReference type="CDD" id="cd20379">
    <property type="entry name" value="Tudor_dTUD-like"/>
    <property type="match status" value="1"/>
</dbReference>
<evidence type="ECO:0000256" key="3">
    <source>
        <dbReference type="ARBA" id="ARBA00022833"/>
    </source>
</evidence>
<dbReference type="GO" id="GO:0008270">
    <property type="term" value="F:zinc ion binding"/>
    <property type="evidence" value="ECO:0007669"/>
    <property type="project" value="UniProtKB-KW"/>
</dbReference>
<evidence type="ECO:0000256" key="1">
    <source>
        <dbReference type="ARBA" id="ARBA00022723"/>
    </source>
</evidence>
<dbReference type="InParanoid" id="A0A482X9R2"/>
<dbReference type="AlphaFoldDB" id="A0A482X9R2"/>
<keyword evidence="6" id="KW-0812">Transmembrane</keyword>
<dbReference type="InterPro" id="IPR002893">
    <property type="entry name" value="Znf_MYND"/>
</dbReference>
<dbReference type="InterPro" id="IPR002999">
    <property type="entry name" value="Tudor"/>
</dbReference>
<feature type="domain" description="Tudor" evidence="7">
    <location>
        <begin position="532"/>
        <end position="589"/>
    </location>
</feature>
<accession>A0A482X9R2</accession>
<dbReference type="OrthoDB" id="10023235at2759"/>
<dbReference type="PANTHER" id="PTHR16442">
    <property type="entry name" value="RING FINGER PROTEIN 17"/>
    <property type="match status" value="1"/>
</dbReference>
<name>A0A482X9R2_LAOST</name>
<evidence type="ECO:0000259" key="8">
    <source>
        <dbReference type="PROSITE" id="PS50865"/>
    </source>
</evidence>
<dbReference type="Gene3D" id="2.40.50.90">
    <property type="match status" value="2"/>
</dbReference>
<dbReference type="SUPFAM" id="SSF63748">
    <property type="entry name" value="Tudor/PWWP/MBT"/>
    <property type="match status" value="2"/>
</dbReference>
<evidence type="ECO:0008006" key="11">
    <source>
        <dbReference type="Google" id="ProtNLM"/>
    </source>
</evidence>
<dbReference type="InterPro" id="IPR035437">
    <property type="entry name" value="SNase_OB-fold_sf"/>
</dbReference>
<dbReference type="PROSITE" id="PS01360">
    <property type="entry name" value="ZF_MYND_1"/>
    <property type="match status" value="1"/>
</dbReference>
<dbReference type="Pfam" id="PF00567">
    <property type="entry name" value="TUDOR"/>
    <property type="match status" value="2"/>
</dbReference>
<feature type="transmembrane region" description="Helical" evidence="6">
    <location>
        <begin position="40"/>
        <end position="59"/>
    </location>
</feature>
<proteinExistence type="predicted"/>